<dbReference type="Proteomes" id="UP000477386">
    <property type="component" value="Unassembled WGS sequence"/>
</dbReference>
<dbReference type="InterPro" id="IPR011004">
    <property type="entry name" value="Trimer_LpxA-like_sf"/>
</dbReference>
<dbReference type="InterPro" id="IPR018357">
    <property type="entry name" value="Hexapep_transf_CS"/>
</dbReference>
<dbReference type="InterPro" id="IPR001451">
    <property type="entry name" value="Hexapep"/>
</dbReference>
<organism evidence="5 6">
    <name type="scientific">Spirosoma agri</name>
    <dbReference type="NCBI Taxonomy" id="1987381"/>
    <lineage>
        <taxon>Bacteria</taxon>
        <taxon>Pseudomonadati</taxon>
        <taxon>Bacteroidota</taxon>
        <taxon>Cytophagia</taxon>
        <taxon>Cytophagales</taxon>
        <taxon>Cytophagaceae</taxon>
        <taxon>Spirosoma</taxon>
    </lineage>
</organism>
<dbReference type="InterPro" id="IPR051159">
    <property type="entry name" value="Hexapeptide_acetyltransf"/>
</dbReference>
<keyword evidence="6" id="KW-1185">Reference proteome</keyword>
<keyword evidence="3" id="KW-0677">Repeat</keyword>
<reference evidence="5 6" key="1">
    <citation type="submission" date="2020-02" db="EMBL/GenBank/DDBJ databases">
        <title>Draft genome sequence of two Spirosoma agri KCTC 52727 and Spirosoma terrae KCTC 52035.</title>
        <authorList>
            <person name="Rojas J."/>
            <person name="Ambika Manirajan B."/>
            <person name="Ratering S."/>
            <person name="Suarez C."/>
            <person name="Schnell S."/>
        </authorList>
    </citation>
    <scope>NUCLEOTIDE SEQUENCE [LARGE SCALE GENOMIC DNA]</scope>
    <source>
        <strain evidence="5 6">KCTC 52727</strain>
    </source>
</reference>
<evidence type="ECO:0000256" key="3">
    <source>
        <dbReference type="ARBA" id="ARBA00022737"/>
    </source>
</evidence>
<comment type="caution">
    <text evidence="5">The sequence shown here is derived from an EMBL/GenBank/DDBJ whole genome shotgun (WGS) entry which is preliminary data.</text>
</comment>
<accession>A0A6M0IHW9</accession>
<protein>
    <submittedName>
        <fullName evidence="5">Acyltransferase</fullName>
    </submittedName>
</protein>
<comment type="similarity">
    <text evidence="1">Belongs to the transferase hexapeptide repeat family.</text>
</comment>
<dbReference type="Pfam" id="PF00132">
    <property type="entry name" value="Hexapep"/>
    <property type="match status" value="1"/>
</dbReference>
<evidence type="ECO:0000256" key="4">
    <source>
        <dbReference type="ARBA" id="ARBA00023315"/>
    </source>
</evidence>
<dbReference type="Gene3D" id="2.160.10.10">
    <property type="entry name" value="Hexapeptide repeat proteins"/>
    <property type="match status" value="1"/>
</dbReference>
<dbReference type="PANTHER" id="PTHR23416">
    <property type="entry name" value="SIALIC ACID SYNTHASE-RELATED"/>
    <property type="match status" value="1"/>
</dbReference>
<evidence type="ECO:0000313" key="6">
    <source>
        <dbReference type="Proteomes" id="UP000477386"/>
    </source>
</evidence>
<dbReference type="PANTHER" id="PTHR23416:SF23">
    <property type="entry name" value="ACETYLTRANSFERASE C18B11.09C-RELATED"/>
    <property type="match status" value="1"/>
</dbReference>
<proteinExistence type="inferred from homology"/>
<keyword evidence="4 5" id="KW-0012">Acyltransferase</keyword>
<sequence>MASLNYLWKNQARFPICSKQFIKAWGKRIFSIIELLKRNMRRTILVQNGAHINECAEIGKLTIDGSKSNLSIGAFSFIGRVYMASHDKIIIGDRVCINDGVQFLTASHSVSDSDWKRVKAPIIIDDYAWIATGAIILPGVHIGKGAVVGAGAVVSKSVLPNEIVAGNPAKPIHKKRCSVLEYNPCEFLAANRAWLVG</sequence>
<dbReference type="PROSITE" id="PS00101">
    <property type="entry name" value="HEXAPEP_TRANSFERASES"/>
    <property type="match status" value="1"/>
</dbReference>
<evidence type="ECO:0000313" key="5">
    <source>
        <dbReference type="EMBL" id="NEU67442.1"/>
    </source>
</evidence>
<keyword evidence="2 5" id="KW-0808">Transferase</keyword>
<dbReference type="SUPFAM" id="SSF51161">
    <property type="entry name" value="Trimeric LpxA-like enzymes"/>
    <property type="match status" value="1"/>
</dbReference>
<dbReference type="GO" id="GO:0008374">
    <property type="term" value="F:O-acyltransferase activity"/>
    <property type="evidence" value="ECO:0007669"/>
    <property type="project" value="TreeGrafter"/>
</dbReference>
<dbReference type="RefSeq" id="WP_164037430.1">
    <property type="nucleotide sequence ID" value="NZ_JAAGNZ010000001.1"/>
</dbReference>
<dbReference type="GO" id="GO:0005829">
    <property type="term" value="C:cytosol"/>
    <property type="evidence" value="ECO:0007669"/>
    <property type="project" value="TreeGrafter"/>
</dbReference>
<dbReference type="AlphaFoldDB" id="A0A6M0IHW9"/>
<evidence type="ECO:0000256" key="2">
    <source>
        <dbReference type="ARBA" id="ARBA00022679"/>
    </source>
</evidence>
<name>A0A6M0IHW9_9BACT</name>
<evidence type="ECO:0000256" key="1">
    <source>
        <dbReference type="ARBA" id="ARBA00007274"/>
    </source>
</evidence>
<gene>
    <name evidence="5" type="ORF">GK091_11165</name>
</gene>
<dbReference type="EMBL" id="JAAGNZ010000001">
    <property type="protein sequence ID" value="NEU67442.1"/>
    <property type="molecule type" value="Genomic_DNA"/>
</dbReference>